<accession>F0YN00</accession>
<protein>
    <submittedName>
        <fullName evidence="2">Uncharacterized protein</fullName>
    </submittedName>
</protein>
<evidence type="ECO:0000313" key="2">
    <source>
        <dbReference type="EMBL" id="EGB03514.1"/>
    </source>
</evidence>
<dbReference type="InParanoid" id="F0YN00"/>
<feature type="compositionally biased region" description="Basic and acidic residues" evidence="1">
    <location>
        <begin position="248"/>
        <end position="265"/>
    </location>
</feature>
<dbReference type="GeneID" id="20226520"/>
<name>F0YN00_AURAN</name>
<dbReference type="InterPro" id="IPR027417">
    <property type="entry name" value="P-loop_NTPase"/>
</dbReference>
<dbReference type="Proteomes" id="UP000002729">
    <property type="component" value="Unassembled WGS sequence"/>
</dbReference>
<organism evidence="3">
    <name type="scientific">Aureococcus anophagefferens</name>
    <name type="common">Harmful bloom alga</name>
    <dbReference type="NCBI Taxonomy" id="44056"/>
    <lineage>
        <taxon>Eukaryota</taxon>
        <taxon>Sar</taxon>
        <taxon>Stramenopiles</taxon>
        <taxon>Ochrophyta</taxon>
        <taxon>Pelagophyceae</taxon>
        <taxon>Pelagomonadales</taxon>
        <taxon>Pelagomonadaceae</taxon>
        <taxon>Aureococcus</taxon>
    </lineage>
</organism>
<dbReference type="SUPFAM" id="SSF52540">
    <property type="entry name" value="P-loop containing nucleoside triphosphate hydrolases"/>
    <property type="match status" value="1"/>
</dbReference>
<keyword evidence="3" id="KW-1185">Reference proteome</keyword>
<proteinExistence type="predicted"/>
<dbReference type="Gene3D" id="3.40.50.300">
    <property type="entry name" value="P-loop containing nucleotide triphosphate hydrolases"/>
    <property type="match status" value="1"/>
</dbReference>
<sequence length="265" mass="29958">MTVSRAVFLRNEFVVFEDNPRYVDTLNTHELEFIRKVIPDALMLLLARPGADVWFSALEMSADDYRDCSPLLPYGDRYCDVGAVRAAADARQILDEGSQRAAAMERDWARGDVISLRERAGVYVAKGGYFYALRHLWHTWPREQTLVLESAAVWARPRESYDALAHALGLNFTISLVEDTRTRPDRQDDPKCPKAKVRAMKRLVSECDLKMPYRCACFRSTDAATTKPEITKNTSTPAKPAGYDVEGDDRRYGRGAEAVDIRAES</sequence>
<evidence type="ECO:0000313" key="3">
    <source>
        <dbReference type="Proteomes" id="UP000002729"/>
    </source>
</evidence>
<dbReference type="EMBL" id="GL833169">
    <property type="protein sequence ID" value="EGB03514.1"/>
    <property type="molecule type" value="Genomic_DNA"/>
</dbReference>
<feature type="region of interest" description="Disordered" evidence="1">
    <location>
        <begin position="226"/>
        <end position="265"/>
    </location>
</feature>
<dbReference type="AlphaFoldDB" id="F0YN00"/>
<reference evidence="2 3" key="1">
    <citation type="journal article" date="2011" name="Proc. Natl. Acad. Sci. U.S.A.">
        <title>Niche of harmful alga Aureococcus anophagefferens revealed through ecogenomics.</title>
        <authorList>
            <person name="Gobler C.J."/>
            <person name="Berry D.L."/>
            <person name="Dyhrman S.T."/>
            <person name="Wilhelm S.W."/>
            <person name="Salamov A."/>
            <person name="Lobanov A.V."/>
            <person name="Zhang Y."/>
            <person name="Collier J.L."/>
            <person name="Wurch L.L."/>
            <person name="Kustka A.B."/>
            <person name="Dill B.D."/>
            <person name="Shah M."/>
            <person name="VerBerkmoes N.C."/>
            <person name="Kuo A."/>
            <person name="Terry A."/>
            <person name="Pangilinan J."/>
            <person name="Lindquist E.A."/>
            <person name="Lucas S."/>
            <person name="Paulsen I.T."/>
            <person name="Hattenrath-Lehmann T.K."/>
            <person name="Talmage S.C."/>
            <person name="Walker E.A."/>
            <person name="Koch F."/>
            <person name="Burson A.M."/>
            <person name="Marcoval M.A."/>
            <person name="Tang Y.Z."/>
            <person name="Lecleir G.R."/>
            <person name="Coyne K.J."/>
            <person name="Berg G.M."/>
            <person name="Bertrand E.M."/>
            <person name="Saito M.A."/>
            <person name="Gladyshev V.N."/>
            <person name="Grigoriev I.V."/>
        </authorList>
    </citation>
    <scope>NUCLEOTIDE SEQUENCE [LARGE SCALE GENOMIC DNA]</scope>
    <source>
        <strain evidence="3">CCMP 1984</strain>
    </source>
</reference>
<gene>
    <name evidence="2" type="ORF">AURANDRAFT_67952</name>
</gene>
<dbReference type="RefSeq" id="XP_009041781.1">
    <property type="nucleotide sequence ID" value="XM_009043533.1"/>
</dbReference>
<evidence type="ECO:0000256" key="1">
    <source>
        <dbReference type="SAM" id="MobiDB-lite"/>
    </source>
</evidence>
<dbReference type="KEGG" id="aaf:AURANDRAFT_67952"/>